<proteinExistence type="predicted"/>
<feature type="region of interest" description="Disordered" evidence="3">
    <location>
        <begin position="367"/>
        <end position="451"/>
    </location>
</feature>
<protein>
    <submittedName>
        <fullName evidence="6">Oidioi.mRNA.OKI2018_I69.chr2.g4084.t1.cds</fullName>
    </submittedName>
</protein>
<evidence type="ECO:0000256" key="2">
    <source>
        <dbReference type="PROSITE-ProRule" id="PRU00176"/>
    </source>
</evidence>
<dbReference type="InterPro" id="IPR035979">
    <property type="entry name" value="RBD_domain_sf"/>
</dbReference>
<evidence type="ECO:0000313" key="7">
    <source>
        <dbReference type="Proteomes" id="UP001158576"/>
    </source>
</evidence>
<name>A0ABN7T1Q1_OIKDI</name>
<feature type="domain" description="RRM" evidence="5">
    <location>
        <begin position="262"/>
        <end position="341"/>
    </location>
</feature>
<evidence type="ECO:0000256" key="4">
    <source>
        <dbReference type="SAM" id="Phobius"/>
    </source>
</evidence>
<reference evidence="6 7" key="1">
    <citation type="submission" date="2021-04" db="EMBL/GenBank/DDBJ databases">
        <authorList>
            <person name="Bliznina A."/>
        </authorList>
    </citation>
    <scope>NUCLEOTIDE SEQUENCE [LARGE SCALE GENOMIC DNA]</scope>
</reference>
<keyword evidence="4" id="KW-0472">Membrane</keyword>
<dbReference type="InterPro" id="IPR000504">
    <property type="entry name" value="RRM_dom"/>
</dbReference>
<feature type="compositionally biased region" description="Basic and acidic residues" evidence="3">
    <location>
        <begin position="427"/>
        <end position="437"/>
    </location>
</feature>
<sequence length="451" mass="51601">MERKIIILLFVSFFIGVGLSIYPLIIAFRKEQKEVQENGHLEAAEFFEVKAFYRGKLTDAIISPTLLQYEAAQAFCLEKNSSMLEMKIDTFMPIPDHIHRLTFLYWIKAEFSQDLDGLEINEEYREKIQNELDRSKARPGYIFFMYTVCNLPNKCSFCLYNEPTIETNSREFEFVCADRVYEDGKILVQVEAEPDCDVLQLNTTFVEKNNLFLGPDNNPFWKRVDNIKGTTSRKILSGYFEKGGETGDIPWCENNPNRLQGAYIYENEVYLGNKAKKAFATHFQKWGKLTDARIVKAGKKSKSRGFAFITFADLESAKKAKEEAHESSWNDKIIRVDYSVTKRGHSPTPGVYKGHATEKLAVSKKVVNLEPGPDRGRDIEGNREADRGIEEDPDQETEEDDHLAQDQDLETEEDPDPAPGPAIVETENARAQDRESANETEDIEDIEDYSS</sequence>
<dbReference type="Proteomes" id="UP001158576">
    <property type="component" value="Chromosome 2"/>
</dbReference>
<evidence type="ECO:0000259" key="5">
    <source>
        <dbReference type="PROSITE" id="PS50102"/>
    </source>
</evidence>
<feature type="compositionally biased region" description="Basic and acidic residues" evidence="3">
    <location>
        <begin position="372"/>
        <end position="390"/>
    </location>
</feature>
<organism evidence="6 7">
    <name type="scientific">Oikopleura dioica</name>
    <name type="common">Tunicate</name>
    <dbReference type="NCBI Taxonomy" id="34765"/>
    <lineage>
        <taxon>Eukaryota</taxon>
        <taxon>Metazoa</taxon>
        <taxon>Chordata</taxon>
        <taxon>Tunicata</taxon>
        <taxon>Appendicularia</taxon>
        <taxon>Copelata</taxon>
        <taxon>Oikopleuridae</taxon>
        <taxon>Oikopleura</taxon>
    </lineage>
</organism>
<dbReference type="PANTHER" id="PTHR48034">
    <property type="entry name" value="TRANSFORMER-2 SEX-DETERMINING PROTEIN-RELATED"/>
    <property type="match status" value="1"/>
</dbReference>
<dbReference type="Pfam" id="PF00076">
    <property type="entry name" value="RRM_1"/>
    <property type="match status" value="1"/>
</dbReference>
<feature type="transmembrane region" description="Helical" evidence="4">
    <location>
        <begin position="7"/>
        <end position="28"/>
    </location>
</feature>
<dbReference type="EMBL" id="OU015567">
    <property type="protein sequence ID" value="CAG5109564.1"/>
    <property type="molecule type" value="Genomic_DNA"/>
</dbReference>
<keyword evidence="4" id="KW-0812">Transmembrane</keyword>
<dbReference type="InterPro" id="IPR050441">
    <property type="entry name" value="RBM"/>
</dbReference>
<dbReference type="Gene3D" id="3.30.70.330">
    <property type="match status" value="1"/>
</dbReference>
<evidence type="ECO:0000256" key="3">
    <source>
        <dbReference type="SAM" id="MobiDB-lite"/>
    </source>
</evidence>
<evidence type="ECO:0000313" key="6">
    <source>
        <dbReference type="EMBL" id="CAG5109564.1"/>
    </source>
</evidence>
<dbReference type="SMART" id="SM00360">
    <property type="entry name" value="RRM"/>
    <property type="match status" value="1"/>
</dbReference>
<evidence type="ECO:0000256" key="1">
    <source>
        <dbReference type="ARBA" id="ARBA00022884"/>
    </source>
</evidence>
<feature type="compositionally biased region" description="Acidic residues" evidence="3">
    <location>
        <begin position="391"/>
        <end position="416"/>
    </location>
</feature>
<dbReference type="SUPFAM" id="SSF54928">
    <property type="entry name" value="RNA-binding domain, RBD"/>
    <property type="match status" value="1"/>
</dbReference>
<dbReference type="InterPro" id="IPR012677">
    <property type="entry name" value="Nucleotide-bd_a/b_plait_sf"/>
</dbReference>
<keyword evidence="4" id="KW-1133">Transmembrane helix</keyword>
<keyword evidence="7" id="KW-1185">Reference proteome</keyword>
<dbReference type="PROSITE" id="PS50102">
    <property type="entry name" value="RRM"/>
    <property type="match status" value="1"/>
</dbReference>
<accession>A0ABN7T1Q1</accession>
<keyword evidence="1 2" id="KW-0694">RNA-binding</keyword>
<feature type="compositionally biased region" description="Acidic residues" evidence="3">
    <location>
        <begin position="438"/>
        <end position="451"/>
    </location>
</feature>
<gene>
    <name evidence="6" type="ORF">OKIOD_LOCUS12849</name>
</gene>